<dbReference type="CDD" id="cd02340">
    <property type="entry name" value="ZZ_NBR1_like"/>
    <property type="match status" value="1"/>
</dbReference>
<evidence type="ECO:0000256" key="2">
    <source>
        <dbReference type="ARBA" id="ARBA00022771"/>
    </source>
</evidence>
<reference evidence="7" key="1">
    <citation type="submission" date="2022-01" db="EMBL/GenBank/DDBJ databases">
        <authorList>
            <person name="King R."/>
        </authorList>
    </citation>
    <scope>NUCLEOTIDE SEQUENCE</scope>
</reference>
<dbReference type="PROSITE" id="PS51745">
    <property type="entry name" value="PB1"/>
    <property type="match status" value="1"/>
</dbReference>
<dbReference type="GO" id="GO:0044753">
    <property type="term" value="C:amphisome"/>
    <property type="evidence" value="ECO:0007669"/>
    <property type="project" value="TreeGrafter"/>
</dbReference>
<feature type="domain" description="PB1" evidence="6">
    <location>
        <begin position="25"/>
        <end position="100"/>
    </location>
</feature>
<feature type="domain" description="ZZ-type" evidence="5">
    <location>
        <begin position="138"/>
        <end position="190"/>
    </location>
</feature>
<dbReference type="GO" id="GO:0016235">
    <property type="term" value="C:aggresome"/>
    <property type="evidence" value="ECO:0007669"/>
    <property type="project" value="TreeGrafter"/>
</dbReference>
<dbReference type="SMART" id="SM00291">
    <property type="entry name" value="ZnF_ZZ"/>
    <property type="match status" value="1"/>
</dbReference>
<dbReference type="PROSITE" id="PS50135">
    <property type="entry name" value="ZF_ZZ_2"/>
    <property type="match status" value="1"/>
</dbReference>
<dbReference type="PROSITE" id="PS01357">
    <property type="entry name" value="ZF_ZZ_1"/>
    <property type="match status" value="1"/>
</dbReference>
<dbReference type="Pfam" id="PF00569">
    <property type="entry name" value="ZZ"/>
    <property type="match status" value="1"/>
</dbReference>
<evidence type="ECO:0000256" key="4">
    <source>
        <dbReference type="PROSITE-ProRule" id="PRU00228"/>
    </source>
</evidence>
<sequence length="198" mass="23357">MFIYDLLVNCYLQRCQHCVMSWDFKVRLDVLGREEIRFIQIPNHYQSNYNYLREKVASSFPVLNHHDFSIYWIDAEGDKIKIKSDGDLMVATRRLTFCPVRKLYVTLNTPQDNLTNYLNSNRTVDHIMSMLKDSRPIHTGIHCDWCQQSPLQGFRYKCLVCPDYDLCLNCEKSGNIHSHHLMVRLPVPLNSVSQFSFF</sequence>
<dbReference type="Gene3D" id="3.30.60.90">
    <property type="match status" value="1"/>
</dbReference>
<dbReference type="SMART" id="SM00666">
    <property type="entry name" value="PB1"/>
    <property type="match status" value="1"/>
</dbReference>
<keyword evidence="8" id="KW-1185">Reference proteome</keyword>
<accession>A0A9P0EGI9</accession>
<dbReference type="InterPro" id="IPR053793">
    <property type="entry name" value="PB1-like"/>
</dbReference>
<dbReference type="Pfam" id="PF00564">
    <property type="entry name" value="PB1"/>
    <property type="match status" value="1"/>
</dbReference>
<evidence type="ECO:0000313" key="7">
    <source>
        <dbReference type="EMBL" id="CAH1394827.1"/>
    </source>
</evidence>
<keyword evidence="1" id="KW-0479">Metal-binding</keyword>
<dbReference type="InterPro" id="IPR052260">
    <property type="entry name" value="Autophagy_Rcpt_SigReg"/>
</dbReference>
<dbReference type="SUPFAM" id="SSF57850">
    <property type="entry name" value="RING/U-box"/>
    <property type="match status" value="1"/>
</dbReference>
<dbReference type="GO" id="GO:0035973">
    <property type="term" value="P:aggrephagy"/>
    <property type="evidence" value="ECO:0007669"/>
    <property type="project" value="TreeGrafter"/>
</dbReference>
<dbReference type="InterPro" id="IPR000270">
    <property type="entry name" value="PB1_dom"/>
</dbReference>
<dbReference type="SUPFAM" id="SSF54277">
    <property type="entry name" value="CAD &amp; PB1 domains"/>
    <property type="match status" value="1"/>
</dbReference>
<dbReference type="InterPro" id="IPR043145">
    <property type="entry name" value="Znf_ZZ_sf"/>
</dbReference>
<name>A0A9P0EGI9_NEZVI</name>
<dbReference type="PANTHER" id="PTHR15090">
    <property type="entry name" value="SEQUESTOSOME 1-RELATED"/>
    <property type="match status" value="1"/>
</dbReference>
<evidence type="ECO:0008006" key="9">
    <source>
        <dbReference type="Google" id="ProtNLM"/>
    </source>
</evidence>
<keyword evidence="3" id="KW-0862">Zinc</keyword>
<dbReference type="OrthoDB" id="441278at2759"/>
<evidence type="ECO:0000256" key="1">
    <source>
        <dbReference type="ARBA" id="ARBA00022723"/>
    </source>
</evidence>
<dbReference type="GO" id="GO:0008270">
    <property type="term" value="F:zinc ion binding"/>
    <property type="evidence" value="ECO:0007669"/>
    <property type="project" value="UniProtKB-KW"/>
</dbReference>
<dbReference type="InterPro" id="IPR000433">
    <property type="entry name" value="Znf_ZZ"/>
</dbReference>
<gene>
    <name evidence="7" type="ORF">NEZAVI_LOCUS5229</name>
</gene>
<organism evidence="7 8">
    <name type="scientific">Nezara viridula</name>
    <name type="common">Southern green stink bug</name>
    <name type="synonym">Cimex viridulus</name>
    <dbReference type="NCBI Taxonomy" id="85310"/>
    <lineage>
        <taxon>Eukaryota</taxon>
        <taxon>Metazoa</taxon>
        <taxon>Ecdysozoa</taxon>
        <taxon>Arthropoda</taxon>
        <taxon>Hexapoda</taxon>
        <taxon>Insecta</taxon>
        <taxon>Pterygota</taxon>
        <taxon>Neoptera</taxon>
        <taxon>Paraneoptera</taxon>
        <taxon>Hemiptera</taxon>
        <taxon>Heteroptera</taxon>
        <taxon>Panheteroptera</taxon>
        <taxon>Pentatomomorpha</taxon>
        <taxon>Pentatomoidea</taxon>
        <taxon>Pentatomidae</taxon>
        <taxon>Pentatominae</taxon>
        <taxon>Nezara</taxon>
    </lineage>
</organism>
<dbReference type="Gene3D" id="3.10.20.90">
    <property type="entry name" value="Phosphatidylinositol 3-kinase Catalytic Subunit, Chain A, domain 1"/>
    <property type="match status" value="1"/>
</dbReference>
<dbReference type="GO" id="GO:0005080">
    <property type="term" value="F:protein kinase C binding"/>
    <property type="evidence" value="ECO:0007669"/>
    <property type="project" value="TreeGrafter"/>
</dbReference>
<dbReference type="GO" id="GO:0070530">
    <property type="term" value="F:K63-linked polyubiquitin modification-dependent protein binding"/>
    <property type="evidence" value="ECO:0007669"/>
    <property type="project" value="TreeGrafter"/>
</dbReference>
<evidence type="ECO:0000259" key="6">
    <source>
        <dbReference type="PROSITE" id="PS51745"/>
    </source>
</evidence>
<dbReference type="EMBL" id="OV725079">
    <property type="protein sequence ID" value="CAH1394827.1"/>
    <property type="molecule type" value="Genomic_DNA"/>
</dbReference>
<dbReference type="Proteomes" id="UP001152798">
    <property type="component" value="Chromosome 3"/>
</dbReference>
<evidence type="ECO:0000256" key="3">
    <source>
        <dbReference type="ARBA" id="ARBA00022833"/>
    </source>
</evidence>
<dbReference type="GO" id="GO:0000423">
    <property type="term" value="P:mitophagy"/>
    <property type="evidence" value="ECO:0007669"/>
    <property type="project" value="TreeGrafter"/>
</dbReference>
<keyword evidence="2 4" id="KW-0863">Zinc-finger</keyword>
<dbReference type="GO" id="GO:0007032">
    <property type="term" value="P:endosome organization"/>
    <property type="evidence" value="ECO:0007669"/>
    <property type="project" value="TreeGrafter"/>
</dbReference>
<evidence type="ECO:0000313" key="8">
    <source>
        <dbReference type="Proteomes" id="UP001152798"/>
    </source>
</evidence>
<dbReference type="PANTHER" id="PTHR15090:SF0">
    <property type="entry name" value="SEQUESTOSOME-1"/>
    <property type="match status" value="1"/>
</dbReference>
<protein>
    <recommendedName>
        <fullName evidence="9">ZZ-type domain-containing protein</fullName>
    </recommendedName>
</protein>
<evidence type="ECO:0000259" key="5">
    <source>
        <dbReference type="PROSITE" id="PS50135"/>
    </source>
</evidence>
<proteinExistence type="predicted"/>
<dbReference type="AlphaFoldDB" id="A0A9P0EGI9"/>